<proteinExistence type="predicted"/>
<comment type="caution">
    <text evidence="1">The sequence shown here is derived from an EMBL/GenBank/DDBJ whole genome shotgun (WGS) entry which is preliminary data.</text>
</comment>
<dbReference type="RefSeq" id="WP_377144228.1">
    <property type="nucleotide sequence ID" value="NZ_JBHTIA010000012.1"/>
</dbReference>
<organism evidence="1 2">
    <name type="scientific">Mucilaginibacter lutimaris</name>
    <dbReference type="NCBI Taxonomy" id="931629"/>
    <lineage>
        <taxon>Bacteria</taxon>
        <taxon>Pseudomonadati</taxon>
        <taxon>Bacteroidota</taxon>
        <taxon>Sphingobacteriia</taxon>
        <taxon>Sphingobacteriales</taxon>
        <taxon>Sphingobacteriaceae</taxon>
        <taxon>Mucilaginibacter</taxon>
    </lineage>
</organism>
<accession>A0ABW2ZJK4</accession>
<dbReference type="EMBL" id="JBHTIA010000012">
    <property type="protein sequence ID" value="MFD0766376.1"/>
    <property type="molecule type" value="Genomic_DNA"/>
</dbReference>
<sequence>MFAFKKNKGVAKRVFTIQDIGELYYNIWPKERFWMGRVDTIGTDKIDLVINTRNDAEPNVNQVDLVKSIPSDYEFYMYMFYSYLEDAYSEFSYEEIEMMFFLTAIEVEVNKDELMFTLEAHFDTPYQYDSFKYFTVINKVIQYATI</sequence>
<evidence type="ECO:0000313" key="1">
    <source>
        <dbReference type="EMBL" id="MFD0766376.1"/>
    </source>
</evidence>
<evidence type="ECO:0000313" key="2">
    <source>
        <dbReference type="Proteomes" id="UP001597073"/>
    </source>
</evidence>
<gene>
    <name evidence="1" type="ORF">ACFQZI_16055</name>
</gene>
<reference evidence="2" key="1">
    <citation type="journal article" date="2019" name="Int. J. Syst. Evol. Microbiol.">
        <title>The Global Catalogue of Microorganisms (GCM) 10K type strain sequencing project: providing services to taxonomists for standard genome sequencing and annotation.</title>
        <authorList>
            <consortium name="The Broad Institute Genomics Platform"/>
            <consortium name="The Broad Institute Genome Sequencing Center for Infectious Disease"/>
            <person name="Wu L."/>
            <person name="Ma J."/>
        </authorList>
    </citation>
    <scope>NUCLEOTIDE SEQUENCE [LARGE SCALE GENOMIC DNA]</scope>
    <source>
        <strain evidence="2">CCUG 60742</strain>
    </source>
</reference>
<name>A0ABW2ZJK4_9SPHI</name>
<protein>
    <submittedName>
        <fullName evidence="1">Uncharacterized protein</fullName>
    </submittedName>
</protein>
<keyword evidence="2" id="KW-1185">Reference proteome</keyword>
<dbReference type="Proteomes" id="UP001597073">
    <property type="component" value="Unassembled WGS sequence"/>
</dbReference>